<dbReference type="PRINTS" id="PR00344">
    <property type="entry name" value="BCTRLSENSOR"/>
</dbReference>
<accession>A0ABT8M9Z9</accession>
<dbReference type="Pfam" id="PF02518">
    <property type="entry name" value="HATPase_c"/>
    <property type="match status" value="1"/>
</dbReference>
<dbReference type="InterPro" id="IPR013656">
    <property type="entry name" value="PAS_4"/>
</dbReference>
<evidence type="ECO:0000259" key="7">
    <source>
        <dbReference type="PROSITE" id="PS50112"/>
    </source>
</evidence>
<dbReference type="SUPFAM" id="SSF55874">
    <property type="entry name" value="ATPase domain of HSP90 chaperone/DNA topoisomerase II/histidine kinase"/>
    <property type="match status" value="1"/>
</dbReference>
<feature type="domain" description="PAS" evidence="7">
    <location>
        <begin position="15"/>
        <end position="57"/>
    </location>
</feature>
<dbReference type="InterPro" id="IPR000700">
    <property type="entry name" value="PAS-assoc_C"/>
</dbReference>
<dbReference type="Gene3D" id="3.30.450.20">
    <property type="entry name" value="PAS domain"/>
    <property type="match status" value="7"/>
</dbReference>
<protein>
    <recommendedName>
        <fullName evidence="2">histidine kinase</fullName>
        <ecNumber evidence="2">2.7.13.3</ecNumber>
    </recommendedName>
</protein>
<dbReference type="Pfam" id="PF13185">
    <property type="entry name" value="GAF_2"/>
    <property type="match status" value="1"/>
</dbReference>
<feature type="domain" description="PAC" evidence="8">
    <location>
        <begin position="712"/>
        <end position="762"/>
    </location>
</feature>
<name>A0ABT8M9Z9_9EURY</name>
<dbReference type="InterPro" id="IPR003594">
    <property type="entry name" value="HATPase_dom"/>
</dbReference>
<dbReference type="Pfam" id="PF00989">
    <property type="entry name" value="PAS"/>
    <property type="match status" value="1"/>
</dbReference>
<dbReference type="PANTHER" id="PTHR43304">
    <property type="entry name" value="PHYTOCHROME-LIKE PROTEIN CPH1"/>
    <property type="match status" value="1"/>
</dbReference>
<dbReference type="SMART" id="SM00091">
    <property type="entry name" value="PAS"/>
    <property type="match status" value="7"/>
</dbReference>
<dbReference type="SMART" id="SM00086">
    <property type="entry name" value="PAC"/>
    <property type="match status" value="6"/>
</dbReference>
<dbReference type="Pfam" id="PF13426">
    <property type="entry name" value="PAS_9"/>
    <property type="match status" value="4"/>
</dbReference>
<dbReference type="CDD" id="cd00075">
    <property type="entry name" value="HATPase"/>
    <property type="match status" value="1"/>
</dbReference>
<dbReference type="InterPro" id="IPR000014">
    <property type="entry name" value="PAS"/>
</dbReference>
<dbReference type="EMBL" id="VCYH01000004">
    <property type="protein sequence ID" value="MDN7024756.1"/>
    <property type="molecule type" value="Genomic_DNA"/>
</dbReference>
<dbReference type="Gene3D" id="3.30.565.10">
    <property type="entry name" value="Histidine kinase-like ATPase, C-terminal domain"/>
    <property type="match status" value="1"/>
</dbReference>
<dbReference type="Proteomes" id="UP001168338">
    <property type="component" value="Unassembled WGS sequence"/>
</dbReference>
<evidence type="ECO:0000313" key="10">
    <source>
        <dbReference type="Proteomes" id="UP001168338"/>
    </source>
</evidence>
<comment type="caution">
    <text evidence="9">The sequence shown here is derived from an EMBL/GenBank/DDBJ whole genome shotgun (WGS) entry which is preliminary data.</text>
</comment>
<feature type="domain" description="PAS" evidence="7">
    <location>
        <begin position="524"/>
        <end position="558"/>
    </location>
</feature>
<dbReference type="InterPro" id="IPR029016">
    <property type="entry name" value="GAF-like_dom_sf"/>
</dbReference>
<feature type="domain" description="PAS" evidence="7">
    <location>
        <begin position="763"/>
        <end position="818"/>
    </location>
</feature>
<feature type="domain" description="PAC" evidence="8">
    <location>
        <begin position="588"/>
        <end position="640"/>
    </location>
</feature>
<proteinExistence type="predicted"/>
<dbReference type="SUPFAM" id="SSF55785">
    <property type="entry name" value="PYP-like sensor domain (PAS domain)"/>
    <property type="match status" value="7"/>
</dbReference>
<dbReference type="PANTHER" id="PTHR43304:SF1">
    <property type="entry name" value="PAC DOMAIN-CONTAINING PROTEIN"/>
    <property type="match status" value="1"/>
</dbReference>
<evidence type="ECO:0000256" key="2">
    <source>
        <dbReference type="ARBA" id="ARBA00012438"/>
    </source>
</evidence>
<evidence type="ECO:0000256" key="5">
    <source>
        <dbReference type="ARBA" id="ARBA00022777"/>
    </source>
</evidence>
<feature type="domain" description="PAC" evidence="8">
    <location>
        <begin position="344"/>
        <end position="397"/>
    </location>
</feature>
<feature type="domain" description="PAC" evidence="8">
    <location>
        <begin position="834"/>
        <end position="886"/>
    </location>
</feature>
<dbReference type="PROSITE" id="PS50112">
    <property type="entry name" value="PAS"/>
    <property type="match status" value="7"/>
</dbReference>
<keyword evidence="5" id="KW-0418">Kinase</keyword>
<evidence type="ECO:0000256" key="3">
    <source>
        <dbReference type="ARBA" id="ARBA00022553"/>
    </source>
</evidence>
<dbReference type="SUPFAM" id="SSF55781">
    <property type="entry name" value="GAF domain-like"/>
    <property type="match status" value="2"/>
</dbReference>
<dbReference type="RefSeq" id="WP_301663871.1">
    <property type="nucleotide sequence ID" value="NZ_VCYH01000004.1"/>
</dbReference>
<dbReference type="InterPro" id="IPR036890">
    <property type="entry name" value="HATPase_C_sf"/>
</dbReference>
<keyword evidence="4" id="KW-0808">Transferase</keyword>
<dbReference type="Pfam" id="PF08448">
    <property type="entry name" value="PAS_4"/>
    <property type="match status" value="2"/>
</dbReference>
<feature type="domain" description="PAS" evidence="7">
    <location>
        <begin position="641"/>
        <end position="693"/>
    </location>
</feature>
<dbReference type="InterPro" id="IPR035965">
    <property type="entry name" value="PAS-like_dom_sf"/>
</dbReference>
<feature type="domain" description="Histidine kinase" evidence="6">
    <location>
        <begin position="1229"/>
        <end position="1434"/>
    </location>
</feature>
<dbReference type="PROSITE" id="PS50113">
    <property type="entry name" value="PAC"/>
    <property type="match status" value="6"/>
</dbReference>
<dbReference type="InterPro" id="IPR052162">
    <property type="entry name" value="Sensor_kinase/Photoreceptor"/>
</dbReference>
<feature type="domain" description="PAC" evidence="8">
    <location>
        <begin position="464"/>
        <end position="520"/>
    </location>
</feature>
<evidence type="ECO:0000256" key="1">
    <source>
        <dbReference type="ARBA" id="ARBA00000085"/>
    </source>
</evidence>
<dbReference type="SMART" id="SM00065">
    <property type="entry name" value="GAF"/>
    <property type="match status" value="2"/>
</dbReference>
<dbReference type="SMART" id="SM00387">
    <property type="entry name" value="HATPase_c"/>
    <property type="match status" value="1"/>
</dbReference>
<dbReference type="InterPro" id="IPR013767">
    <property type="entry name" value="PAS_fold"/>
</dbReference>
<organism evidence="9 10">
    <name type="scientific">Methanoculleus frigidifontis</name>
    <dbReference type="NCBI Taxonomy" id="2584085"/>
    <lineage>
        <taxon>Archaea</taxon>
        <taxon>Methanobacteriati</taxon>
        <taxon>Methanobacteriota</taxon>
        <taxon>Stenosarchaea group</taxon>
        <taxon>Methanomicrobia</taxon>
        <taxon>Methanomicrobiales</taxon>
        <taxon>Methanomicrobiaceae</taxon>
        <taxon>Methanoculleus</taxon>
    </lineage>
</organism>
<evidence type="ECO:0000256" key="4">
    <source>
        <dbReference type="ARBA" id="ARBA00022679"/>
    </source>
</evidence>
<keyword evidence="3" id="KW-0597">Phosphoprotein</keyword>
<dbReference type="NCBIfam" id="TIGR00229">
    <property type="entry name" value="sensory_box"/>
    <property type="match status" value="6"/>
</dbReference>
<dbReference type="CDD" id="cd00130">
    <property type="entry name" value="PAS"/>
    <property type="match status" value="6"/>
</dbReference>
<dbReference type="Gene3D" id="3.30.450.40">
    <property type="match status" value="2"/>
</dbReference>
<reference evidence="9" key="1">
    <citation type="submission" date="2019-05" db="EMBL/GenBank/DDBJ databases">
        <title>Methanoculleus sp. FWC-SCC1, a methanogenic archaeon isolated from deep marine cold seep.</title>
        <authorList>
            <person name="Chen Y.-W."/>
            <person name="Chen S.-C."/>
            <person name="Teng N.-H."/>
            <person name="Lai M.-C."/>
        </authorList>
    </citation>
    <scope>NUCLEOTIDE SEQUENCE</scope>
    <source>
        <strain evidence="9">FWC-SCC1</strain>
    </source>
</reference>
<evidence type="ECO:0000259" key="8">
    <source>
        <dbReference type="PROSITE" id="PS50113"/>
    </source>
</evidence>
<dbReference type="InterPro" id="IPR004358">
    <property type="entry name" value="Sig_transdc_His_kin-like_C"/>
</dbReference>
<dbReference type="PROSITE" id="PS50109">
    <property type="entry name" value="HIS_KIN"/>
    <property type="match status" value="1"/>
</dbReference>
<evidence type="ECO:0000313" key="9">
    <source>
        <dbReference type="EMBL" id="MDN7024756.1"/>
    </source>
</evidence>
<dbReference type="InterPro" id="IPR001610">
    <property type="entry name" value="PAC"/>
</dbReference>
<feature type="domain" description="PAC" evidence="8">
    <location>
        <begin position="220"/>
        <end position="272"/>
    </location>
</feature>
<evidence type="ECO:0000259" key="6">
    <source>
        <dbReference type="PROSITE" id="PS50109"/>
    </source>
</evidence>
<feature type="domain" description="PAS" evidence="7">
    <location>
        <begin position="273"/>
        <end position="343"/>
    </location>
</feature>
<dbReference type="InterPro" id="IPR003018">
    <property type="entry name" value="GAF"/>
</dbReference>
<comment type="catalytic activity">
    <reaction evidence="1">
        <text>ATP + protein L-histidine = ADP + protein N-phospho-L-histidine.</text>
        <dbReference type="EC" id="2.7.13.3"/>
    </reaction>
</comment>
<dbReference type="Pfam" id="PF01590">
    <property type="entry name" value="GAF"/>
    <property type="match status" value="1"/>
</dbReference>
<feature type="domain" description="PAS" evidence="7">
    <location>
        <begin position="394"/>
        <end position="465"/>
    </location>
</feature>
<keyword evidence="10" id="KW-1185">Reference proteome</keyword>
<feature type="domain" description="PAS" evidence="7">
    <location>
        <begin position="145"/>
        <end position="188"/>
    </location>
</feature>
<dbReference type="InterPro" id="IPR005467">
    <property type="entry name" value="His_kinase_dom"/>
</dbReference>
<gene>
    <name evidence="9" type="ORF">FGU65_07630</name>
</gene>
<sequence length="1442" mass="159780">MHRFEIPDNILAALKLLEASDSDPLLLIDESMRVVWMSAAMELITGMKREDLIGTNLAALSACADARWAAAVYTEVQSGREAFSVTPGAEACYSLSGKRVEIAPGRPYWIIRVLKELHEKGTETDDTGRRLQIPGIRAENTDRRQTDEYLRILEAALGAATIGIVITDLAGRIVYVNRALLNMGGYSEPGKLIGTDGLQYWSDDERKAAAVRGLHEKGEWLGELQGRTRDGEPMDVQVAVHRITDDSGNPICSLSCCTDITGRRRMEEALSESERRYRTLAEASPDVISLTHRDGTLLYLNRRGAEGLGKKPEEIIGKNIRELFPPDACRERLQIIDAVVTSGRPQNQEITYPRDGKMHYYDSRSIPLFAPDGTVDQVLSIARDLTERKKSEEQLRFQAQVLSQIDDAVMAIDADGRIAYFNTAAERLYGIPAAEALGRHNRKIVTCEWLSPEDEKTAWESLNQTGSWRGVAIHRKRDGEAIYVDTTVSTLRDEHGEITGRLGVIRDITRQRQAEKELRIKDLAIASAQNAITLTDIAGRVTYMNQATLDLWGYGAEDEMIGSPASRFWTDADRYRRVAEIIRERGGWMGELEARRKDGSTFPVQISVTLVTDTAGRPLCIMGSGIDISEQKQAEEALLRSEREKSLILDSTGEFFVYIDADFSIRWANRAATESTGLRAEDLIGSRCYEIWHSRSEPCAFCPLREAFATGKPQGGEISTPDGRTWRIRGQPVIDAAGKLNGVIVFGTDITEQKRMEDALYAAISYTRGLIEASLDPLVTISPDGRITDVNSATEAATGYPREVLIGTDFSDYFTDPELARQGYRQAFEVGEVRDYALELRHRSGRTTPVLYNASVYRNNEGEVAGVFAAARDITGHKEAEAIMQSREARQAAIARLSGIALSGSDLQYLLDEAVGTLADLLEVRYCKVLRLLPETGEFLLQAGTGWEDGLVGSALVEAGDSQAGYTLRSNEPVIVEDFRTETRFTRPEILQRHRVLSGISVVLQGKGAPYGILGVHTGEAQHFTEADVYLIQAVANILSQGIERRQAEEDLEMRNRHLSALNRIIGATTASTDPEEMLRTVLGTTLELLGFKGGAVYRIDADNGSARLVHACNLPEGFPPITHTEDIHREPYSTVLVRGIPLFFDEETFRYPGDPERSRYSAASIPLVAHTGVLGAINVIGRAGKPFTDDEQFILTRIGREIGTAVERLLLSRQLEEAHREANLYLDILTHDIRNAENVATLYTDLLSDMLDGKPAEYVAKLRSTIRKSIDILANVSTIRKIHQKTAPLAPMSLERIIASEKEHFPEASITVDCPGSCMALADELLSEVFTNLIGNAVKFGGQDVAVTITVDEREDEMIVTVADTGPGVPDEVKEEVFRRFERGKQKGRGEGLGLFIVRMLIERYGGRIWIEDRVCGRPEEGAAFRFTLRRASPPEADGRE</sequence>
<dbReference type="EC" id="2.7.13.3" evidence="2"/>